<feature type="region of interest" description="Disordered" evidence="7">
    <location>
        <begin position="209"/>
        <end position="237"/>
    </location>
</feature>
<dbReference type="EMBL" id="JADCNM010000007">
    <property type="protein sequence ID" value="KAG0475558.1"/>
    <property type="molecule type" value="Genomic_DNA"/>
</dbReference>
<keyword evidence="11" id="KW-1185">Reference proteome</keyword>
<keyword evidence="5" id="KW-0804">Transcription</keyword>
<evidence type="ECO:0000313" key="10">
    <source>
        <dbReference type="EMBL" id="KAG0475558.1"/>
    </source>
</evidence>
<feature type="compositionally biased region" description="Basic and acidic residues" evidence="7">
    <location>
        <begin position="13"/>
        <end position="24"/>
    </location>
</feature>
<keyword evidence="6" id="KW-0539">Nucleus</keyword>
<evidence type="ECO:0000259" key="8">
    <source>
        <dbReference type="PROSITE" id="PS50888"/>
    </source>
</evidence>
<evidence type="ECO:0000256" key="3">
    <source>
        <dbReference type="ARBA" id="ARBA00023015"/>
    </source>
</evidence>
<dbReference type="SMART" id="SM00353">
    <property type="entry name" value="HLH"/>
    <property type="match status" value="1"/>
</dbReference>
<organism evidence="10 12">
    <name type="scientific">Vanilla planifolia</name>
    <name type="common">Vanilla</name>
    <dbReference type="NCBI Taxonomy" id="51239"/>
    <lineage>
        <taxon>Eukaryota</taxon>
        <taxon>Viridiplantae</taxon>
        <taxon>Streptophyta</taxon>
        <taxon>Embryophyta</taxon>
        <taxon>Tracheophyta</taxon>
        <taxon>Spermatophyta</taxon>
        <taxon>Magnoliopsida</taxon>
        <taxon>Liliopsida</taxon>
        <taxon>Asparagales</taxon>
        <taxon>Orchidaceae</taxon>
        <taxon>Vanilloideae</taxon>
        <taxon>Vanilleae</taxon>
        <taxon>Vanilla</taxon>
    </lineage>
</organism>
<evidence type="ECO:0000256" key="5">
    <source>
        <dbReference type="ARBA" id="ARBA00023163"/>
    </source>
</evidence>
<dbReference type="InterPro" id="IPR045843">
    <property type="entry name" value="IND-like"/>
</dbReference>
<dbReference type="PANTHER" id="PTHR16223:SF125">
    <property type="entry name" value="OS08G0506700 PROTEIN"/>
    <property type="match status" value="1"/>
</dbReference>
<evidence type="ECO:0000256" key="6">
    <source>
        <dbReference type="ARBA" id="ARBA00023242"/>
    </source>
</evidence>
<protein>
    <recommendedName>
        <fullName evidence="8">BHLH domain-containing protein</fullName>
    </recommendedName>
</protein>
<feature type="region of interest" description="Disordered" evidence="7">
    <location>
        <begin position="1"/>
        <end position="29"/>
    </location>
</feature>
<dbReference type="AlphaFoldDB" id="A0A835QPS3"/>
<name>A0A835QPS3_VANPL</name>
<dbReference type="InterPro" id="IPR036638">
    <property type="entry name" value="HLH_DNA-bd_sf"/>
</dbReference>
<proteinExistence type="inferred from homology"/>
<feature type="domain" description="BHLH" evidence="8">
    <location>
        <begin position="272"/>
        <end position="322"/>
    </location>
</feature>
<dbReference type="PANTHER" id="PTHR16223">
    <property type="entry name" value="TRANSCRIPTION FACTOR BHLH83-RELATED"/>
    <property type="match status" value="1"/>
</dbReference>
<dbReference type="Gene3D" id="4.10.280.10">
    <property type="entry name" value="Helix-loop-helix DNA-binding domain"/>
    <property type="match status" value="1"/>
</dbReference>
<evidence type="ECO:0000256" key="7">
    <source>
        <dbReference type="SAM" id="MobiDB-lite"/>
    </source>
</evidence>
<dbReference type="GO" id="GO:0046983">
    <property type="term" value="F:protein dimerization activity"/>
    <property type="evidence" value="ECO:0007669"/>
    <property type="project" value="InterPro"/>
</dbReference>
<gene>
    <name evidence="10" type="ORF">HPP92_015244</name>
    <name evidence="9" type="ORF">HPP92_015764</name>
</gene>
<keyword evidence="4" id="KW-0238">DNA-binding</keyword>
<dbReference type="GO" id="GO:0000978">
    <property type="term" value="F:RNA polymerase II cis-regulatory region sequence-specific DNA binding"/>
    <property type="evidence" value="ECO:0007669"/>
    <property type="project" value="TreeGrafter"/>
</dbReference>
<dbReference type="FunFam" id="4.10.280.10:FF:000021">
    <property type="entry name" value="Transcription factor bHLH130 family"/>
    <property type="match status" value="1"/>
</dbReference>
<comment type="similarity">
    <text evidence="2">Belongs to the bHLH protein family.</text>
</comment>
<reference evidence="11 12" key="1">
    <citation type="journal article" date="2020" name="Nat. Food">
        <title>A phased Vanilla planifolia genome enables genetic improvement of flavour and production.</title>
        <authorList>
            <person name="Hasing T."/>
            <person name="Tang H."/>
            <person name="Brym M."/>
            <person name="Khazi F."/>
            <person name="Huang T."/>
            <person name="Chambers A.H."/>
        </authorList>
    </citation>
    <scope>NUCLEOTIDE SEQUENCE [LARGE SCALE GENOMIC DNA]</scope>
    <source>
        <tissue evidence="10">Leaf</tissue>
    </source>
</reference>
<dbReference type="InterPro" id="IPR011598">
    <property type="entry name" value="bHLH_dom"/>
</dbReference>
<dbReference type="GO" id="GO:0005634">
    <property type="term" value="C:nucleus"/>
    <property type="evidence" value="ECO:0007669"/>
    <property type="project" value="UniProtKB-SubCell"/>
</dbReference>
<comment type="caution">
    <text evidence="10">The sequence shown here is derived from an EMBL/GenBank/DDBJ whole genome shotgun (WGS) entry which is preliminary data.</text>
</comment>
<dbReference type="OrthoDB" id="2019494at2759"/>
<comment type="subcellular location">
    <subcellularLocation>
        <location evidence="1">Nucleus</location>
    </subcellularLocation>
</comment>
<evidence type="ECO:0000256" key="4">
    <source>
        <dbReference type="ARBA" id="ARBA00023125"/>
    </source>
</evidence>
<evidence type="ECO:0000313" key="9">
    <source>
        <dbReference type="EMBL" id="KAG0473907.1"/>
    </source>
</evidence>
<dbReference type="Proteomes" id="UP000639772">
    <property type="component" value="Chromosome 7"/>
</dbReference>
<accession>A0A835QPS3</accession>
<dbReference type="EMBL" id="JADCNL010000007">
    <property type="protein sequence ID" value="KAG0473907.1"/>
    <property type="molecule type" value="Genomic_DNA"/>
</dbReference>
<dbReference type="SUPFAM" id="SSF47459">
    <property type="entry name" value="HLH, helix-loop-helix DNA-binding domain"/>
    <property type="match status" value="1"/>
</dbReference>
<evidence type="ECO:0000256" key="1">
    <source>
        <dbReference type="ARBA" id="ARBA00004123"/>
    </source>
</evidence>
<feature type="region of interest" description="Disordered" evidence="7">
    <location>
        <begin position="166"/>
        <end position="192"/>
    </location>
</feature>
<dbReference type="GO" id="GO:0000981">
    <property type="term" value="F:DNA-binding transcription factor activity, RNA polymerase II-specific"/>
    <property type="evidence" value="ECO:0007669"/>
    <property type="project" value="TreeGrafter"/>
</dbReference>
<dbReference type="Pfam" id="PF00010">
    <property type="entry name" value="HLH"/>
    <property type="match status" value="1"/>
</dbReference>
<evidence type="ECO:0000256" key="2">
    <source>
        <dbReference type="ARBA" id="ARBA00005510"/>
    </source>
</evidence>
<keyword evidence="3" id="KW-0805">Transcription regulation</keyword>
<sequence length="351" mass="38686">MYKSPSGTATVEFGHRRVETDHRSQQQMSSSLLRFFSAPSSLLAEVCNDFIPMRNSNAETESMFARILEPSSGGEGGSDERKNLLSTPPSVEQIGGFASASSQMLYQPQRLHQQQSPMVESSNLFGQSSSPSGLFSQLNADSGYGLMRMMAAGRLKGQISWSSRQSSLSQISEMGAEDISGGDCSPEESPNSRCLVSGYPVVSSWESPLLSDRVSPDSGGGLKRTRDQTEPQEGELSNRFSMTKASPEVEALEKLFQFGDVVPCKVRAKRGCATHPRSIAERVRRTRITERMRKLQELVPNMDKQISTADMLDFAVDYIKDLQRQVKLLSSNRASCTCSGSKQKPYHWKAT</sequence>
<evidence type="ECO:0000313" key="11">
    <source>
        <dbReference type="Proteomes" id="UP000636800"/>
    </source>
</evidence>
<dbReference type="Proteomes" id="UP000636800">
    <property type="component" value="Chromosome 7"/>
</dbReference>
<dbReference type="PROSITE" id="PS50888">
    <property type="entry name" value="BHLH"/>
    <property type="match status" value="1"/>
</dbReference>
<evidence type="ECO:0000313" key="12">
    <source>
        <dbReference type="Proteomes" id="UP000639772"/>
    </source>
</evidence>